<organism evidence="1 2">
    <name type="scientific">Aspergillus caelatus</name>
    <dbReference type="NCBI Taxonomy" id="61420"/>
    <lineage>
        <taxon>Eukaryota</taxon>
        <taxon>Fungi</taxon>
        <taxon>Dikarya</taxon>
        <taxon>Ascomycota</taxon>
        <taxon>Pezizomycotina</taxon>
        <taxon>Eurotiomycetes</taxon>
        <taxon>Eurotiomycetidae</taxon>
        <taxon>Eurotiales</taxon>
        <taxon>Aspergillaceae</taxon>
        <taxon>Aspergillus</taxon>
        <taxon>Aspergillus subgen. Circumdati</taxon>
    </lineage>
</organism>
<dbReference type="Proteomes" id="UP000326268">
    <property type="component" value="Unassembled WGS sequence"/>
</dbReference>
<name>A0A5N7AKT6_9EURO</name>
<evidence type="ECO:0000313" key="2">
    <source>
        <dbReference type="Proteomes" id="UP000326268"/>
    </source>
</evidence>
<reference evidence="1 2" key="1">
    <citation type="submission" date="2019-04" db="EMBL/GenBank/DDBJ databases">
        <title>Friends and foes A comparative genomics studyof 23 Aspergillus species from section Flavi.</title>
        <authorList>
            <consortium name="DOE Joint Genome Institute"/>
            <person name="Kjaerbolling I."/>
            <person name="Vesth T."/>
            <person name="Frisvad J.C."/>
            <person name="Nybo J.L."/>
            <person name="Theobald S."/>
            <person name="Kildgaard S."/>
            <person name="Isbrandt T."/>
            <person name="Kuo A."/>
            <person name="Sato A."/>
            <person name="Lyhne E.K."/>
            <person name="Kogle M.E."/>
            <person name="Wiebenga A."/>
            <person name="Kun R.S."/>
            <person name="Lubbers R.J."/>
            <person name="Makela M.R."/>
            <person name="Barry K."/>
            <person name="Chovatia M."/>
            <person name="Clum A."/>
            <person name="Daum C."/>
            <person name="Haridas S."/>
            <person name="He G."/>
            <person name="LaButti K."/>
            <person name="Lipzen A."/>
            <person name="Mondo S."/>
            <person name="Riley R."/>
            <person name="Salamov A."/>
            <person name="Simmons B.A."/>
            <person name="Magnuson J.K."/>
            <person name="Henrissat B."/>
            <person name="Mortensen U.H."/>
            <person name="Larsen T.O."/>
            <person name="Devries R.P."/>
            <person name="Grigoriev I.V."/>
            <person name="Machida M."/>
            <person name="Baker S.E."/>
            <person name="Andersen M.R."/>
        </authorList>
    </citation>
    <scope>NUCLEOTIDE SEQUENCE [LARGE SCALE GENOMIC DNA]</scope>
    <source>
        <strain evidence="1 2">CBS 763.97</strain>
    </source>
</reference>
<keyword evidence="2" id="KW-1185">Reference proteome</keyword>
<accession>A0A5N7AKT6</accession>
<sequence>MTSPKKTFFLTPTGDYHPTGGPREHHPLTSNPAEALNSTIYEAPAPETLFPVSTKIGVTWSEEVWHSGTYGLWGEFLSFLRLGLGLGFVAGGGGVSHRSSVEDMYSFDVIETREFSPSQEYLVRNMTAPAVVRGAKVKSVGSRGLGMDFRVGVDGSGTSVPVKIGLGMTGERKDGICRSFEGSSDFIFAFRLRRIVVHRSGQITHVEYTKRAMYDADGAGNANSPLPFEVSGLASEDAFAED</sequence>
<dbReference type="OrthoDB" id="4500473at2759"/>
<gene>
    <name evidence="1" type="ORF">BDV27DRAFT_152705</name>
</gene>
<dbReference type="RefSeq" id="XP_031932907.1">
    <property type="nucleotide sequence ID" value="XM_032071624.1"/>
</dbReference>
<dbReference type="AlphaFoldDB" id="A0A5N7AKT6"/>
<evidence type="ECO:0000313" key="1">
    <source>
        <dbReference type="EMBL" id="KAE8369826.1"/>
    </source>
</evidence>
<protein>
    <submittedName>
        <fullName evidence="1">Uncharacterized protein</fullName>
    </submittedName>
</protein>
<dbReference type="GeneID" id="43656070"/>
<dbReference type="EMBL" id="ML737570">
    <property type="protein sequence ID" value="KAE8369826.1"/>
    <property type="molecule type" value="Genomic_DNA"/>
</dbReference>
<proteinExistence type="predicted"/>